<keyword evidence="4" id="KW-1185">Reference proteome</keyword>
<dbReference type="GO" id="GO:0008270">
    <property type="term" value="F:zinc ion binding"/>
    <property type="evidence" value="ECO:0007669"/>
    <property type="project" value="UniProtKB-KW"/>
</dbReference>
<dbReference type="SUPFAM" id="SSF57667">
    <property type="entry name" value="beta-beta-alpha zinc fingers"/>
    <property type="match status" value="1"/>
</dbReference>
<dbReference type="InterPro" id="IPR041661">
    <property type="entry name" value="ZN622/Rei1/Reh1_Znf-C2H2"/>
</dbReference>
<keyword evidence="3" id="KW-0479">Metal-binding</keyword>
<gene>
    <name evidence="3" type="ORF">BJ554DRAFT_3183</name>
</gene>
<comment type="caution">
    <text evidence="3">The sequence shown here is derived from an EMBL/GenBank/DDBJ whole genome shotgun (WGS) entry which is preliminary data.</text>
</comment>
<keyword evidence="3" id="KW-0863">Zinc-finger</keyword>
<dbReference type="AlphaFoldDB" id="A0A8H8DFU0"/>
<dbReference type="OrthoDB" id="19329at2759"/>
<dbReference type="InterPro" id="IPR040025">
    <property type="entry name" value="Znf622/Rei1/Reh1"/>
</dbReference>
<evidence type="ECO:0000313" key="3">
    <source>
        <dbReference type="EMBL" id="KAG5456935.1"/>
    </source>
</evidence>
<dbReference type="Gene3D" id="3.30.160.60">
    <property type="entry name" value="Classic Zinc Finger"/>
    <property type="match status" value="1"/>
</dbReference>
<dbReference type="GO" id="GO:0030687">
    <property type="term" value="C:preribosome, large subunit precursor"/>
    <property type="evidence" value="ECO:0007669"/>
    <property type="project" value="TreeGrafter"/>
</dbReference>
<proteinExistence type="predicted"/>
<dbReference type="Pfam" id="PF12756">
    <property type="entry name" value="zf-C2H2_2"/>
    <property type="match status" value="1"/>
</dbReference>
<dbReference type="PANTHER" id="PTHR13182:SF8">
    <property type="entry name" value="CYTOPLASMIC 60S SUBUNIT BIOGENESIS FACTOR ZNF622"/>
    <property type="match status" value="1"/>
</dbReference>
<evidence type="ECO:0000313" key="4">
    <source>
        <dbReference type="Proteomes" id="UP000673691"/>
    </source>
</evidence>
<reference evidence="3 4" key="1">
    <citation type="journal article" name="Sci. Rep.">
        <title>Genome-scale phylogenetic analyses confirm Olpidium as the closest living zoosporic fungus to the non-flagellated, terrestrial fungi.</title>
        <authorList>
            <person name="Chang Y."/>
            <person name="Rochon D."/>
            <person name="Sekimoto S."/>
            <person name="Wang Y."/>
            <person name="Chovatia M."/>
            <person name="Sandor L."/>
            <person name="Salamov A."/>
            <person name="Grigoriev I.V."/>
            <person name="Stajich J.E."/>
            <person name="Spatafora J.W."/>
        </authorList>
    </citation>
    <scope>NUCLEOTIDE SEQUENCE [LARGE SCALE GENOMIC DNA]</scope>
    <source>
        <strain evidence="3">S191</strain>
    </source>
</reference>
<feature type="non-terminal residue" evidence="3">
    <location>
        <position position="425"/>
    </location>
</feature>
<dbReference type="PROSITE" id="PS00028">
    <property type="entry name" value="ZINC_FINGER_C2H2_1"/>
    <property type="match status" value="1"/>
</dbReference>
<feature type="region of interest" description="Disordered" evidence="1">
    <location>
        <begin position="144"/>
        <end position="189"/>
    </location>
</feature>
<dbReference type="GO" id="GO:0042273">
    <property type="term" value="P:ribosomal large subunit biogenesis"/>
    <property type="evidence" value="ECO:0007669"/>
    <property type="project" value="TreeGrafter"/>
</dbReference>
<dbReference type="Proteomes" id="UP000673691">
    <property type="component" value="Unassembled WGS sequence"/>
</dbReference>
<dbReference type="EMBL" id="JAEFCI010010913">
    <property type="protein sequence ID" value="KAG5456935.1"/>
    <property type="molecule type" value="Genomic_DNA"/>
</dbReference>
<protein>
    <submittedName>
        <fullName evidence="3">C2H2 type zinc-finger-domain-containing protein</fullName>
    </submittedName>
</protein>
<feature type="region of interest" description="Disordered" evidence="1">
    <location>
        <begin position="1"/>
        <end position="25"/>
    </location>
</feature>
<accession>A0A8H8DFU0</accession>
<organism evidence="3 4">
    <name type="scientific">Olpidium bornovanus</name>
    <dbReference type="NCBI Taxonomy" id="278681"/>
    <lineage>
        <taxon>Eukaryota</taxon>
        <taxon>Fungi</taxon>
        <taxon>Fungi incertae sedis</taxon>
        <taxon>Olpidiomycota</taxon>
        <taxon>Olpidiomycotina</taxon>
        <taxon>Olpidiomycetes</taxon>
        <taxon>Olpidiales</taxon>
        <taxon>Olpidiaceae</taxon>
        <taxon>Olpidium</taxon>
    </lineage>
</organism>
<feature type="compositionally biased region" description="Polar residues" evidence="1">
    <location>
        <begin position="1"/>
        <end position="13"/>
    </location>
</feature>
<sequence length="425" mass="47209">MATALVQQPTSGLKDSEPQQQQQQQLPGPALFTCLSCQVAFTTAAAQRDHYRTDWHRYNLKRKVAELGPVTAEAFASKVIGEYVQIKRFAPAIATFLTTRTHIRSCTAQRTKTQAEEQAAAGSGVELKRLGGTRKIYSTEKSYNNHLQSKRHKDAAARPPPAADGPSSRDEDPPSGPAKAKAPPPRARAEQLRITEDMTEEEVNAAVDRKIESAPRLQPEDCLFCPLRSSSFEENVEHLTVAHSLFIPDVEYISDLRGLLRHLGEKISVANVCLLCNGRGRGFHSIEAVRGHMIDKSHCKIPYDTEEEQLEIAQFYDFSASYPDAGEGGPDGDDVENEERLNVRGDITFGEDETELVLPSGARLGHRSLKRYYKQYLREEKVGRLYDAGVRVCCHSVIINRLLTHYSESSNQYLARMAGGGKTAL</sequence>
<name>A0A8H8DFU0_9FUNG</name>
<dbReference type="PANTHER" id="PTHR13182">
    <property type="entry name" value="ZINC FINGER PROTEIN 622"/>
    <property type="match status" value="1"/>
</dbReference>
<evidence type="ECO:0000259" key="2">
    <source>
        <dbReference type="PROSITE" id="PS00028"/>
    </source>
</evidence>
<dbReference type="InterPro" id="IPR036236">
    <property type="entry name" value="Znf_C2H2_sf"/>
</dbReference>
<keyword evidence="3" id="KW-0862">Zinc</keyword>
<dbReference type="InterPro" id="IPR013087">
    <property type="entry name" value="Znf_C2H2_type"/>
</dbReference>
<feature type="domain" description="C2H2-type" evidence="2">
    <location>
        <begin position="34"/>
        <end position="56"/>
    </location>
</feature>
<evidence type="ECO:0000256" key="1">
    <source>
        <dbReference type="SAM" id="MobiDB-lite"/>
    </source>
</evidence>